<organism evidence="1 2">
    <name type="scientific">Rippkaea orientalis (strain PCC 8801 / RF-1)</name>
    <name type="common">Cyanothece sp. (strain PCC 8801)</name>
    <dbReference type="NCBI Taxonomy" id="41431"/>
    <lineage>
        <taxon>Bacteria</taxon>
        <taxon>Bacillati</taxon>
        <taxon>Cyanobacteriota</taxon>
        <taxon>Cyanophyceae</taxon>
        <taxon>Oscillatoriophycideae</taxon>
        <taxon>Chroococcales</taxon>
        <taxon>Aphanothecaceae</taxon>
        <taxon>Rippkaea</taxon>
        <taxon>Rippkaea orientalis</taxon>
    </lineage>
</organism>
<dbReference type="HOGENOM" id="CLU_142211_0_0_3"/>
<reference evidence="2" key="1">
    <citation type="journal article" date="2011" name="MBio">
        <title>Novel metabolic attributes of the genus Cyanothece, comprising a group of unicellular nitrogen-fixing Cyanobacteria.</title>
        <authorList>
            <person name="Bandyopadhyay A."/>
            <person name="Elvitigala T."/>
            <person name="Welsh E."/>
            <person name="Stockel J."/>
            <person name="Liberton M."/>
            <person name="Min H."/>
            <person name="Sherman L.A."/>
            <person name="Pakrasi H.B."/>
        </authorList>
    </citation>
    <scope>NUCLEOTIDE SEQUENCE [LARGE SCALE GENOMIC DNA]</scope>
    <source>
        <strain evidence="2">PCC 8801</strain>
    </source>
</reference>
<dbReference type="OrthoDB" id="1150977at2"/>
<dbReference type="Proteomes" id="UP000008204">
    <property type="component" value="Chromosome"/>
</dbReference>
<dbReference type="eggNOG" id="ENOG50336M8">
    <property type="taxonomic scope" value="Bacteria"/>
</dbReference>
<accession>B7K2M1</accession>
<keyword evidence="2" id="KW-1185">Reference proteome</keyword>
<dbReference type="RefSeq" id="WP_012595681.1">
    <property type="nucleotide sequence ID" value="NC_011726.1"/>
</dbReference>
<evidence type="ECO:0000313" key="2">
    <source>
        <dbReference type="Proteomes" id="UP000008204"/>
    </source>
</evidence>
<dbReference type="KEGG" id="cyp:PCC8801_2403"/>
<dbReference type="EMBL" id="CP001287">
    <property type="protein sequence ID" value="ACK66414.1"/>
    <property type="molecule type" value="Genomic_DNA"/>
</dbReference>
<evidence type="ECO:0000313" key="1">
    <source>
        <dbReference type="EMBL" id="ACK66414.1"/>
    </source>
</evidence>
<proteinExistence type="predicted"/>
<dbReference type="STRING" id="41431.PCC8801_2403"/>
<protein>
    <submittedName>
        <fullName evidence="1">Uncharacterized protein</fullName>
    </submittedName>
</protein>
<gene>
    <name evidence="1" type="ordered locus">PCC8801_2403</name>
</gene>
<dbReference type="AlphaFoldDB" id="B7K2M1"/>
<sequence>MSKKIKLMADYDSYPLWDMEDPNNIDPNELPLKKETIKHLLNWSNAYNQILNLDDPASSDFSSEIEAEEFEKEGVQLWEQLQKELFPEYEVFYFSEEQGEVLSPSLVNLSK</sequence>
<name>B7K2M1_RIPO1</name>